<organism evidence="1 2">
    <name type="scientific">Novosphingobium kalidii</name>
    <dbReference type="NCBI Taxonomy" id="3230299"/>
    <lineage>
        <taxon>Bacteria</taxon>
        <taxon>Pseudomonadati</taxon>
        <taxon>Pseudomonadota</taxon>
        <taxon>Alphaproteobacteria</taxon>
        <taxon>Sphingomonadales</taxon>
        <taxon>Sphingomonadaceae</taxon>
        <taxon>Novosphingobium</taxon>
    </lineage>
</organism>
<proteinExistence type="predicted"/>
<reference evidence="1 2" key="1">
    <citation type="submission" date="2024-07" db="EMBL/GenBank/DDBJ databases">
        <title>Novosphingobium kalidii RD2P27.</title>
        <authorList>
            <person name="Sun J.-Q."/>
        </authorList>
    </citation>
    <scope>NUCLEOTIDE SEQUENCE [LARGE SCALE GENOMIC DNA]</scope>
    <source>
        <strain evidence="1 2">RD2P27</strain>
    </source>
</reference>
<dbReference type="InterPro" id="IPR007486">
    <property type="entry name" value="YebE"/>
</dbReference>
<dbReference type="InterPro" id="IPR029024">
    <property type="entry name" value="TerB-like"/>
</dbReference>
<evidence type="ECO:0000313" key="2">
    <source>
        <dbReference type="Proteomes" id="UP001548713"/>
    </source>
</evidence>
<gene>
    <name evidence="1" type="ORF">ABVV53_12930</name>
</gene>
<name>A0ABV2D3A2_9SPHN</name>
<sequence>MPDVEDLRQAPDGWANPEWVAATASRNLPGPNLLPRGPAEANVLRRCVVDIALATKLLNAHLQNRLQLMQSNPTELQDLPFEEAAILLKAMIAAGHADGGLDEGERERLIAIARRGIPDEARRHSLLLAIDAPPALEDVLRAVDTPELAERVYAVSAATLGHGADVNRAYLAYLAARLQLPKDIILRVNAMTSGGEVR</sequence>
<accession>A0ABV2D3A2</accession>
<protein>
    <submittedName>
        <fullName evidence="1">DUF533 domain-containing protein</fullName>
    </submittedName>
</protein>
<dbReference type="Proteomes" id="UP001548713">
    <property type="component" value="Unassembled WGS sequence"/>
</dbReference>
<evidence type="ECO:0000313" key="1">
    <source>
        <dbReference type="EMBL" id="MET1756353.1"/>
    </source>
</evidence>
<comment type="caution">
    <text evidence="1">The sequence shown here is derived from an EMBL/GenBank/DDBJ whole genome shotgun (WGS) entry which is preliminary data.</text>
</comment>
<keyword evidence="2" id="KW-1185">Reference proteome</keyword>
<dbReference type="SUPFAM" id="SSF158682">
    <property type="entry name" value="TerB-like"/>
    <property type="match status" value="1"/>
</dbReference>
<dbReference type="Pfam" id="PF04391">
    <property type="entry name" value="DUF533"/>
    <property type="match status" value="1"/>
</dbReference>
<dbReference type="RefSeq" id="WP_353984841.1">
    <property type="nucleotide sequence ID" value="NZ_JBEWLY010000019.1"/>
</dbReference>
<dbReference type="EMBL" id="JBEWLY010000019">
    <property type="protein sequence ID" value="MET1756353.1"/>
    <property type="molecule type" value="Genomic_DNA"/>
</dbReference>